<evidence type="ECO:0000313" key="5">
    <source>
        <dbReference type="Proteomes" id="UP001472677"/>
    </source>
</evidence>
<comment type="caution">
    <text evidence="4">The sequence shown here is derived from an EMBL/GenBank/DDBJ whole genome shotgun (WGS) entry which is preliminary data.</text>
</comment>
<evidence type="ECO:0000259" key="3">
    <source>
        <dbReference type="PROSITE" id="PS50873"/>
    </source>
</evidence>
<keyword evidence="2" id="KW-0732">Signal</keyword>
<evidence type="ECO:0000313" key="4">
    <source>
        <dbReference type="EMBL" id="KAK8593847.1"/>
    </source>
</evidence>
<keyword evidence="5" id="KW-1185">Reference proteome</keyword>
<proteinExistence type="inferred from homology"/>
<dbReference type="Pfam" id="PF00141">
    <property type="entry name" value="peroxidase"/>
    <property type="match status" value="1"/>
</dbReference>
<dbReference type="Gene3D" id="1.10.520.10">
    <property type="match status" value="1"/>
</dbReference>
<comment type="similarity">
    <text evidence="1">Belongs to the peroxidase family.</text>
</comment>
<evidence type="ECO:0000256" key="2">
    <source>
        <dbReference type="SAM" id="SignalP"/>
    </source>
</evidence>
<reference evidence="4 5" key="1">
    <citation type="journal article" date="2024" name="G3 (Bethesda)">
        <title>Genome assembly of Hibiscus sabdariffa L. provides insights into metabolisms of medicinal natural products.</title>
        <authorList>
            <person name="Kim T."/>
        </authorList>
    </citation>
    <scope>NUCLEOTIDE SEQUENCE [LARGE SCALE GENOMIC DNA]</scope>
    <source>
        <strain evidence="4">TK-2024</strain>
        <tissue evidence="4">Old leaves</tissue>
    </source>
</reference>
<name>A0ABR2G599_9ROSI</name>
<organism evidence="4 5">
    <name type="scientific">Hibiscus sabdariffa</name>
    <name type="common">roselle</name>
    <dbReference type="NCBI Taxonomy" id="183260"/>
    <lineage>
        <taxon>Eukaryota</taxon>
        <taxon>Viridiplantae</taxon>
        <taxon>Streptophyta</taxon>
        <taxon>Embryophyta</taxon>
        <taxon>Tracheophyta</taxon>
        <taxon>Spermatophyta</taxon>
        <taxon>Magnoliopsida</taxon>
        <taxon>eudicotyledons</taxon>
        <taxon>Gunneridae</taxon>
        <taxon>Pentapetalae</taxon>
        <taxon>rosids</taxon>
        <taxon>malvids</taxon>
        <taxon>Malvales</taxon>
        <taxon>Malvaceae</taxon>
        <taxon>Malvoideae</taxon>
        <taxon>Hibiscus</taxon>
    </lineage>
</organism>
<dbReference type="EMBL" id="JBBPBM010000003">
    <property type="protein sequence ID" value="KAK8593847.1"/>
    <property type="molecule type" value="Genomic_DNA"/>
</dbReference>
<dbReference type="Proteomes" id="UP001472677">
    <property type="component" value="Unassembled WGS sequence"/>
</dbReference>
<dbReference type="PROSITE" id="PS50873">
    <property type="entry name" value="PEROXIDASE_4"/>
    <property type="match status" value="1"/>
</dbReference>
<feature type="domain" description="Plant heme peroxidase family profile" evidence="3">
    <location>
        <begin position="32"/>
        <end position="70"/>
    </location>
</feature>
<protein>
    <recommendedName>
        <fullName evidence="3">Plant heme peroxidase family profile domain-containing protein</fullName>
    </recommendedName>
</protein>
<feature type="signal peptide" evidence="2">
    <location>
        <begin position="1"/>
        <end position="27"/>
    </location>
</feature>
<gene>
    <name evidence="4" type="ORF">V6N12_045920</name>
</gene>
<dbReference type="SUPFAM" id="SSF48113">
    <property type="entry name" value="Heme-dependent peroxidases"/>
    <property type="match status" value="1"/>
</dbReference>
<accession>A0ABR2G599</accession>
<dbReference type="InterPro" id="IPR010255">
    <property type="entry name" value="Haem_peroxidase_sf"/>
</dbReference>
<evidence type="ECO:0000256" key="1">
    <source>
        <dbReference type="RuleBase" id="RU004241"/>
    </source>
</evidence>
<sequence>MATGQKLLPFLFLQLILIRMVSNLSNAEGLSLRLHFHDRFVRGCHSSMLLNSTKTNQAERDAIPNLSSMRLKMKSKRNAPVWFPVPMSLP</sequence>
<feature type="chain" id="PRO_5046620445" description="Plant heme peroxidase family profile domain-containing protein" evidence="2">
    <location>
        <begin position="28"/>
        <end position="90"/>
    </location>
</feature>
<dbReference type="InterPro" id="IPR002016">
    <property type="entry name" value="Haem_peroxidase"/>
</dbReference>